<comment type="caution">
    <text evidence="1">The sequence shown here is derived from an EMBL/GenBank/DDBJ whole genome shotgun (WGS) entry which is preliminary data.</text>
</comment>
<gene>
    <name evidence="1" type="ORF">L1987_23099</name>
</gene>
<protein>
    <submittedName>
        <fullName evidence="1">Uncharacterized protein</fullName>
    </submittedName>
</protein>
<evidence type="ECO:0000313" key="1">
    <source>
        <dbReference type="EMBL" id="KAI3807175.1"/>
    </source>
</evidence>
<evidence type="ECO:0000313" key="2">
    <source>
        <dbReference type="Proteomes" id="UP001056120"/>
    </source>
</evidence>
<accession>A0ACB9II58</accession>
<organism evidence="1 2">
    <name type="scientific">Smallanthus sonchifolius</name>
    <dbReference type="NCBI Taxonomy" id="185202"/>
    <lineage>
        <taxon>Eukaryota</taxon>
        <taxon>Viridiplantae</taxon>
        <taxon>Streptophyta</taxon>
        <taxon>Embryophyta</taxon>
        <taxon>Tracheophyta</taxon>
        <taxon>Spermatophyta</taxon>
        <taxon>Magnoliopsida</taxon>
        <taxon>eudicotyledons</taxon>
        <taxon>Gunneridae</taxon>
        <taxon>Pentapetalae</taxon>
        <taxon>asterids</taxon>
        <taxon>campanulids</taxon>
        <taxon>Asterales</taxon>
        <taxon>Asteraceae</taxon>
        <taxon>Asteroideae</taxon>
        <taxon>Heliantheae alliance</taxon>
        <taxon>Millerieae</taxon>
        <taxon>Smallanthus</taxon>
    </lineage>
</organism>
<dbReference type="EMBL" id="CM042025">
    <property type="protein sequence ID" value="KAI3807175.1"/>
    <property type="molecule type" value="Genomic_DNA"/>
</dbReference>
<dbReference type="Proteomes" id="UP001056120">
    <property type="component" value="Linkage Group LG08"/>
</dbReference>
<sequence>MSILFFLVSAGEYPLWMGQLSSTTAGVPSRRPQHVLDLIRISMADQNPPVFLSPSIGKKADHDISDLPDACLAYIFHFLGPADRKRCSLVCRCWLEVEGQSRNRLSLNAQSDLNSVAQSLFSRFDAVTKLSLRCDRRSSSIGDDALILISQRCQNLIRLKLRSCRQLTDSGIETLSKEL</sequence>
<reference evidence="2" key="1">
    <citation type="journal article" date="2022" name="Mol. Ecol. Resour.">
        <title>The genomes of chicory, endive, great burdock and yacon provide insights into Asteraceae palaeo-polyploidization history and plant inulin production.</title>
        <authorList>
            <person name="Fan W."/>
            <person name="Wang S."/>
            <person name="Wang H."/>
            <person name="Wang A."/>
            <person name="Jiang F."/>
            <person name="Liu H."/>
            <person name="Zhao H."/>
            <person name="Xu D."/>
            <person name="Zhang Y."/>
        </authorList>
    </citation>
    <scope>NUCLEOTIDE SEQUENCE [LARGE SCALE GENOMIC DNA]</scope>
    <source>
        <strain evidence="2">cv. Yunnan</strain>
    </source>
</reference>
<name>A0ACB9II58_9ASTR</name>
<proteinExistence type="predicted"/>
<keyword evidence="2" id="KW-1185">Reference proteome</keyword>
<reference evidence="1 2" key="2">
    <citation type="journal article" date="2022" name="Mol. Ecol. Resour.">
        <title>The genomes of chicory, endive, great burdock and yacon provide insights into Asteraceae paleo-polyploidization history and plant inulin production.</title>
        <authorList>
            <person name="Fan W."/>
            <person name="Wang S."/>
            <person name="Wang H."/>
            <person name="Wang A."/>
            <person name="Jiang F."/>
            <person name="Liu H."/>
            <person name="Zhao H."/>
            <person name="Xu D."/>
            <person name="Zhang Y."/>
        </authorList>
    </citation>
    <scope>NUCLEOTIDE SEQUENCE [LARGE SCALE GENOMIC DNA]</scope>
    <source>
        <strain evidence="2">cv. Yunnan</strain>
        <tissue evidence="1">Leaves</tissue>
    </source>
</reference>